<dbReference type="AlphaFoldDB" id="A0A9P0I856"/>
<name>A0A9P0I856_SPOLI</name>
<keyword evidence="8" id="KW-0812">Transmembrane</keyword>
<evidence type="ECO:0000256" key="7">
    <source>
        <dbReference type="PIRSR" id="PIRSR001112-1"/>
    </source>
</evidence>
<evidence type="ECO:0000256" key="1">
    <source>
        <dbReference type="ARBA" id="ARBA00000221"/>
    </source>
</evidence>
<feature type="transmembrane region" description="Helical" evidence="8">
    <location>
        <begin position="7"/>
        <end position="27"/>
    </location>
</feature>
<evidence type="ECO:0000256" key="3">
    <source>
        <dbReference type="ARBA" id="ARBA00010088"/>
    </source>
</evidence>
<dbReference type="PIRSF" id="PIRSF001112">
    <property type="entry name" value="Epoxide_hydrolase"/>
    <property type="match status" value="1"/>
</dbReference>
<dbReference type="GO" id="GO:0097176">
    <property type="term" value="P:epoxide metabolic process"/>
    <property type="evidence" value="ECO:0007669"/>
    <property type="project" value="TreeGrafter"/>
</dbReference>
<protein>
    <recommendedName>
        <fullName evidence="6">Epoxide hydrolase</fullName>
        <ecNumber evidence="6">3.3.2.9</ecNumber>
    </recommendedName>
</protein>
<evidence type="ECO:0000256" key="4">
    <source>
        <dbReference type="ARBA" id="ARBA00022797"/>
    </source>
</evidence>
<dbReference type="PANTHER" id="PTHR21661:SF35">
    <property type="entry name" value="EPOXIDE HYDROLASE"/>
    <property type="match status" value="1"/>
</dbReference>
<comment type="catalytic activity">
    <reaction evidence="6">
        <text>cis-stilbene oxide + H2O = (1R,2R)-hydrobenzoin</text>
        <dbReference type="Rhea" id="RHEA:23900"/>
        <dbReference type="ChEBI" id="CHEBI:15377"/>
        <dbReference type="ChEBI" id="CHEBI:50004"/>
        <dbReference type="ChEBI" id="CHEBI:50014"/>
        <dbReference type="EC" id="3.3.2.9"/>
    </reaction>
</comment>
<dbReference type="InterPro" id="IPR000639">
    <property type="entry name" value="Epox_hydrolase-like"/>
</dbReference>
<evidence type="ECO:0000256" key="2">
    <source>
        <dbReference type="ARBA" id="ARBA00004111"/>
    </source>
</evidence>
<dbReference type="Gene3D" id="3.40.50.1820">
    <property type="entry name" value="alpha/beta hydrolase"/>
    <property type="match status" value="1"/>
</dbReference>
<dbReference type="PANTHER" id="PTHR21661">
    <property type="entry name" value="EPOXIDE HYDROLASE 1-RELATED"/>
    <property type="match status" value="1"/>
</dbReference>
<evidence type="ECO:0000313" key="11">
    <source>
        <dbReference type="Proteomes" id="UP001153321"/>
    </source>
</evidence>
<dbReference type="Proteomes" id="UP001153321">
    <property type="component" value="Chromosome 24"/>
</dbReference>
<evidence type="ECO:0000256" key="6">
    <source>
        <dbReference type="PIRNR" id="PIRNR001112"/>
    </source>
</evidence>
<dbReference type="InterPro" id="IPR016292">
    <property type="entry name" value="Epoxide_hydrolase"/>
</dbReference>
<sequence>MLDDQMARLLFIAPILALAIMPIYFLFLKGPPPLPDIDMNEWWGPEKLKEKPDTSIKPFKIAFGDTVVKDLKDRLKRSRSFTAPLEGVAFQYGFNTAQLDGWLKYWANDYQFKERETFLNQYPQFKTNIQGLDIHFIRVTPKVPAGVEVVPLLLLHGWPGSVREFYESIPLITAVSKDRDFAVEVIVPSLPGYGFSDAAVRPGLGAPQIGVVMKNLMNRLGYKKFYLQGGDWGSLIGSNMVTLFPDDILGFHTNLATTMNPVATLIELIGSLYPPLVVEEHLADRMYPMKKRFSHLLEETGYMHIQASKPDTVGVGLSDSPAGLLAYILEKFSTWTRPEHRAKPDGGLTFRFSKDQLLDNLMFYWAPGSITTSMRLYSENFNSKVMGMKLDEIPTKAPVWVAQAKYELAYQPPFLIKLKFNNLVGVTVLDDGGHFLAFELPKIFAEDVLKALGEFRKVAKKNVKTDL</sequence>
<comment type="catalytic activity">
    <reaction evidence="1 6">
        <text>1-(4-methoxyphenyl)-N-methyl-N-[(3-methyloxetan-3-yl)methyl]methanamine + H2O = 2-{[(4-methoxybenzyl)(methyl)amino]methyl}-2-methylpropane-1,3-diol</text>
        <dbReference type="Rhea" id="RHEA:55764"/>
        <dbReference type="ChEBI" id="CHEBI:15377"/>
        <dbReference type="ChEBI" id="CHEBI:139161"/>
        <dbReference type="ChEBI" id="CHEBI:139164"/>
        <dbReference type="EC" id="3.3.2.9"/>
    </reaction>
</comment>
<organism evidence="10 11">
    <name type="scientific">Spodoptera littoralis</name>
    <name type="common">Egyptian cotton leafworm</name>
    <dbReference type="NCBI Taxonomy" id="7109"/>
    <lineage>
        <taxon>Eukaryota</taxon>
        <taxon>Metazoa</taxon>
        <taxon>Ecdysozoa</taxon>
        <taxon>Arthropoda</taxon>
        <taxon>Hexapoda</taxon>
        <taxon>Insecta</taxon>
        <taxon>Pterygota</taxon>
        <taxon>Neoptera</taxon>
        <taxon>Endopterygota</taxon>
        <taxon>Lepidoptera</taxon>
        <taxon>Glossata</taxon>
        <taxon>Ditrysia</taxon>
        <taxon>Noctuoidea</taxon>
        <taxon>Noctuidae</taxon>
        <taxon>Amphipyrinae</taxon>
        <taxon>Spodoptera</taxon>
    </lineage>
</organism>
<gene>
    <name evidence="10" type="ORF">SPLIT_LOCUS7232</name>
</gene>
<proteinExistence type="inferred from homology"/>
<dbReference type="InterPro" id="IPR029058">
    <property type="entry name" value="AB_hydrolase_fold"/>
</dbReference>
<keyword evidence="4 6" id="KW-0058">Aromatic hydrocarbons catabolism</keyword>
<keyword evidence="11" id="KW-1185">Reference proteome</keyword>
<dbReference type="Pfam" id="PF06441">
    <property type="entry name" value="EHN"/>
    <property type="match status" value="1"/>
</dbReference>
<feature type="active site" description="Proton acceptor" evidence="7">
    <location>
        <position position="434"/>
    </location>
</feature>
<evidence type="ECO:0000256" key="8">
    <source>
        <dbReference type="SAM" id="Phobius"/>
    </source>
</evidence>
<evidence type="ECO:0000313" key="10">
    <source>
        <dbReference type="EMBL" id="CAH1641876.1"/>
    </source>
</evidence>
<dbReference type="EC" id="3.3.2.9" evidence="6"/>
<evidence type="ECO:0000256" key="5">
    <source>
        <dbReference type="ARBA" id="ARBA00022801"/>
    </source>
</evidence>
<comment type="similarity">
    <text evidence="3 6">Belongs to the peptidase S33 family.</text>
</comment>
<dbReference type="SUPFAM" id="SSF53474">
    <property type="entry name" value="alpha/beta-Hydrolases"/>
    <property type="match status" value="1"/>
</dbReference>
<reference evidence="10" key="1">
    <citation type="submission" date="2022-02" db="EMBL/GenBank/DDBJ databases">
        <authorList>
            <person name="King R."/>
        </authorList>
    </citation>
    <scope>NUCLEOTIDE SEQUENCE</scope>
</reference>
<accession>A0A9P0I856</accession>
<dbReference type="InterPro" id="IPR010497">
    <property type="entry name" value="Epoxide_hydro_N"/>
</dbReference>
<keyword evidence="8" id="KW-1133">Transmembrane helix</keyword>
<keyword evidence="6 8" id="KW-0472">Membrane</keyword>
<keyword evidence="6" id="KW-0256">Endoplasmic reticulum</keyword>
<dbReference type="GO" id="GO:0033961">
    <property type="term" value="F:cis-stilbene-oxide hydrolase activity"/>
    <property type="evidence" value="ECO:0007669"/>
    <property type="project" value="UniProtKB-UniRule"/>
</dbReference>
<evidence type="ECO:0000259" key="9">
    <source>
        <dbReference type="Pfam" id="PF06441"/>
    </source>
</evidence>
<feature type="active site" description="Nucleophile" evidence="7">
    <location>
        <position position="231"/>
    </location>
</feature>
<dbReference type="EMBL" id="LR824555">
    <property type="protein sequence ID" value="CAH1641876.1"/>
    <property type="molecule type" value="Genomic_DNA"/>
</dbReference>
<feature type="domain" description="Epoxide hydrolase N-terminal" evidence="9">
    <location>
        <begin position="56"/>
        <end position="165"/>
    </location>
</feature>
<dbReference type="GO" id="GO:0005789">
    <property type="term" value="C:endoplasmic reticulum membrane"/>
    <property type="evidence" value="ECO:0007669"/>
    <property type="project" value="UniProtKB-SubCell"/>
</dbReference>
<comment type="function">
    <text evidence="6">Catalyzes juvenile hormone hydrolysis.</text>
</comment>
<feature type="active site" description="Proton donor" evidence="7">
    <location>
        <position position="377"/>
    </location>
</feature>
<dbReference type="PRINTS" id="PR00412">
    <property type="entry name" value="EPOXHYDRLASE"/>
</dbReference>
<keyword evidence="5 6" id="KW-0378">Hydrolase</keyword>
<comment type="subcellular location">
    <subcellularLocation>
        <location evidence="6">Endoplasmic reticulum membrane</location>
    </subcellularLocation>
    <subcellularLocation>
        <location evidence="2">Microsome membrane</location>
        <topology evidence="2">Single-pass membrane protein</topology>
    </subcellularLocation>
</comment>